<dbReference type="InterPro" id="IPR000352">
    <property type="entry name" value="Pep_chain_release_fac_I"/>
</dbReference>
<feature type="compositionally biased region" description="Basic residues" evidence="1">
    <location>
        <begin position="125"/>
        <end position="142"/>
    </location>
</feature>
<dbReference type="PANTHER" id="PTHR47814">
    <property type="entry name" value="PEPTIDYL-TRNA HYDROLASE ARFB"/>
    <property type="match status" value="1"/>
</dbReference>
<dbReference type="Proteomes" id="UP000256845">
    <property type="component" value="Unassembled WGS sequence"/>
</dbReference>
<dbReference type="GO" id="GO:0043022">
    <property type="term" value="F:ribosome binding"/>
    <property type="evidence" value="ECO:0007669"/>
    <property type="project" value="TreeGrafter"/>
</dbReference>
<evidence type="ECO:0000313" key="4">
    <source>
        <dbReference type="Proteomes" id="UP000256845"/>
    </source>
</evidence>
<dbReference type="AlphaFoldDB" id="A0A3D9HI34"/>
<feature type="compositionally biased region" description="Basic and acidic residues" evidence="1">
    <location>
        <begin position="143"/>
        <end position="160"/>
    </location>
</feature>
<evidence type="ECO:0000256" key="1">
    <source>
        <dbReference type="SAM" id="MobiDB-lite"/>
    </source>
</evidence>
<feature type="domain" description="Prokaryotic-type class I peptide chain release factors" evidence="2">
    <location>
        <begin position="42"/>
        <end position="58"/>
    </location>
</feature>
<dbReference type="Gene3D" id="3.30.160.20">
    <property type="match status" value="1"/>
</dbReference>
<dbReference type="PANTHER" id="PTHR47814:SF1">
    <property type="entry name" value="PEPTIDYL-TRNA HYDROLASE ARFB"/>
    <property type="match status" value="1"/>
</dbReference>
<reference evidence="3 4" key="1">
    <citation type="submission" date="2018-07" db="EMBL/GenBank/DDBJ databases">
        <title>Genomic Encyclopedia of Type Strains, Phase III (KMG-III): the genomes of soil and plant-associated and newly described type strains.</title>
        <authorList>
            <person name="Whitman W."/>
        </authorList>
    </citation>
    <scope>NUCLEOTIDE SEQUENCE [LARGE SCALE GENOMIC DNA]</scope>
    <source>
        <strain evidence="3 4">CECT 8488</strain>
    </source>
</reference>
<dbReference type="EMBL" id="QRDW01000006">
    <property type="protein sequence ID" value="RED49085.1"/>
    <property type="molecule type" value="Genomic_DNA"/>
</dbReference>
<organism evidence="3 4">
    <name type="scientific">Aestuariispira insulae</name>
    <dbReference type="NCBI Taxonomy" id="1461337"/>
    <lineage>
        <taxon>Bacteria</taxon>
        <taxon>Pseudomonadati</taxon>
        <taxon>Pseudomonadota</taxon>
        <taxon>Alphaproteobacteria</taxon>
        <taxon>Rhodospirillales</taxon>
        <taxon>Kiloniellaceae</taxon>
        <taxon>Aestuariispira</taxon>
    </lineage>
</organism>
<comment type="caution">
    <text evidence="3">The sequence shown here is derived from an EMBL/GenBank/DDBJ whole genome shotgun (WGS) entry which is preliminary data.</text>
</comment>
<dbReference type="GO" id="GO:0003747">
    <property type="term" value="F:translation release factor activity"/>
    <property type="evidence" value="ECO:0007669"/>
    <property type="project" value="InterPro"/>
</dbReference>
<dbReference type="PROSITE" id="PS00745">
    <property type="entry name" value="RF_PROK_I"/>
    <property type="match status" value="1"/>
</dbReference>
<dbReference type="GO" id="GO:0072344">
    <property type="term" value="P:rescue of stalled ribosome"/>
    <property type="evidence" value="ECO:0007669"/>
    <property type="project" value="TreeGrafter"/>
</dbReference>
<name>A0A3D9HI34_9PROT</name>
<evidence type="ECO:0000259" key="2">
    <source>
        <dbReference type="PROSITE" id="PS00745"/>
    </source>
</evidence>
<gene>
    <name evidence="3" type="ORF">DFP90_10662</name>
</gene>
<dbReference type="GO" id="GO:0004045">
    <property type="term" value="F:peptidyl-tRNA hydrolase activity"/>
    <property type="evidence" value="ECO:0007669"/>
    <property type="project" value="TreeGrafter"/>
</dbReference>
<dbReference type="SUPFAM" id="SSF110916">
    <property type="entry name" value="Peptidyl-tRNA hydrolase domain-like"/>
    <property type="match status" value="1"/>
</dbReference>
<sequence>MKPPVCAPGAFVLPDRVYDAAMIEVSRNIRLPDEAVQFKFIRASGPGGQNVNKVETAVQLRFDAANCEAIRPEVFARLRALAGSRMTQAGEIVLTAEKYRSQERNREDAVERLVNLIRDALVVPKKRRPTRPTMASKKRRLEGKKQRSETKKGRGRVRLD</sequence>
<dbReference type="Pfam" id="PF00472">
    <property type="entry name" value="RF-1"/>
    <property type="match status" value="1"/>
</dbReference>
<evidence type="ECO:0000313" key="3">
    <source>
        <dbReference type="EMBL" id="RED49085.1"/>
    </source>
</evidence>
<feature type="region of interest" description="Disordered" evidence="1">
    <location>
        <begin position="125"/>
        <end position="160"/>
    </location>
</feature>
<proteinExistence type="predicted"/>
<dbReference type="NCBIfam" id="NF006718">
    <property type="entry name" value="PRK09256.1"/>
    <property type="match status" value="1"/>
</dbReference>
<keyword evidence="4" id="KW-1185">Reference proteome</keyword>
<accession>A0A3D9HI34</accession>
<protein>
    <submittedName>
        <fullName evidence="3">Ribosome-associated protein</fullName>
    </submittedName>
</protein>